<dbReference type="PROSITE" id="PS51365">
    <property type="entry name" value="RENAL_DIPEPTIDASE_2"/>
    <property type="match status" value="1"/>
</dbReference>
<dbReference type="GO" id="GO:0046872">
    <property type="term" value="F:metal ion binding"/>
    <property type="evidence" value="ECO:0007669"/>
    <property type="project" value="UniProtKB-UniRule"/>
</dbReference>
<accession>A0A151GB28</accession>
<keyword evidence="2" id="KW-0479">Metal-binding</keyword>
<dbReference type="Gene3D" id="3.20.20.140">
    <property type="entry name" value="Metal-dependent hydrolases"/>
    <property type="match status" value="1"/>
</dbReference>
<keyword evidence="4" id="KW-1185">Reference proteome</keyword>
<keyword evidence="2" id="KW-0862">Zinc</keyword>
<dbReference type="InterPro" id="IPR008257">
    <property type="entry name" value="Pept_M19"/>
</dbReference>
<proteinExistence type="inferred from homology"/>
<comment type="caution">
    <text evidence="3">The sequence shown here is derived from an EMBL/GenBank/DDBJ whole genome shotgun (WGS) entry which is preliminary data.</text>
</comment>
<organism evidence="3 4">
    <name type="scientific">Drechmeria coniospora</name>
    <name type="common">Nematophagous fungus</name>
    <name type="synonym">Meria coniospora</name>
    <dbReference type="NCBI Taxonomy" id="98403"/>
    <lineage>
        <taxon>Eukaryota</taxon>
        <taxon>Fungi</taxon>
        <taxon>Dikarya</taxon>
        <taxon>Ascomycota</taxon>
        <taxon>Pezizomycotina</taxon>
        <taxon>Sordariomycetes</taxon>
        <taxon>Hypocreomycetidae</taxon>
        <taxon>Hypocreales</taxon>
        <taxon>Ophiocordycipitaceae</taxon>
        <taxon>Drechmeria</taxon>
    </lineage>
</organism>
<dbReference type="GeneID" id="63718920"/>
<comment type="cofactor">
    <cofactor evidence="2">
        <name>Zn(2+)</name>
        <dbReference type="ChEBI" id="CHEBI:29105"/>
    </cofactor>
</comment>
<dbReference type="Proteomes" id="UP000076580">
    <property type="component" value="Chromosome 03"/>
</dbReference>
<dbReference type="Pfam" id="PF01244">
    <property type="entry name" value="Peptidase_M19"/>
    <property type="match status" value="1"/>
</dbReference>
<dbReference type="CDD" id="cd01301">
    <property type="entry name" value="rDP_like"/>
    <property type="match status" value="1"/>
</dbReference>
<comment type="catalytic activity">
    <reaction evidence="2">
        <text>an L-aminoacyl-L-amino acid + H2O = 2 an L-alpha-amino acid</text>
        <dbReference type="Rhea" id="RHEA:48940"/>
        <dbReference type="ChEBI" id="CHEBI:15377"/>
        <dbReference type="ChEBI" id="CHEBI:59869"/>
        <dbReference type="ChEBI" id="CHEBI:77460"/>
        <dbReference type="EC" id="3.4.13.19"/>
    </reaction>
</comment>
<protein>
    <recommendedName>
        <fullName evidence="2">Dipeptidase</fullName>
        <ecNumber evidence="2">3.4.13.19</ecNumber>
    </recommendedName>
</protein>
<gene>
    <name evidence="3" type="ORF">DCS_06277</name>
</gene>
<dbReference type="EMBL" id="LAYC01000003">
    <property type="protein sequence ID" value="KYK54320.1"/>
    <property type="molecule type" value="Genomic_DNA"/>
</dbReference>
<dbReference type="SUPFAM" id="SSF51556">
    <property type="entry name" value="Metallo-dependent hydrolases"/>
    <property type="match status" value="1"/>
</dbReference>
<dbReference type="InterPro" id="IPR032466">
    <property type="entry name" value="Metal_Hydrolase"/>
</dbReference>
<dbReference type="InParanoid" id="A0A151GB28"/>
<keyword evidence="1 2" id="KW-0224">Dipeptidase</keyword>
<dbReference type="EC" id="3.4.13.19" evidence="2"/>
<name>A0A151GB28_DRECN</name>
<dbReference type="STRING" id="98403.A0A151GB28"/>
<evidence type="ECO:0000256" key="2">
    <source>
        <dbReference type="RuleBase" id="RU341113"/>
    </source>
</evidence>
<keyword evidence="2" id="KW-0378">Hydrolase</keyword>
<evidence type="ECO:0000313" key="3">
    <source>
        <dbReference type="EMBL" id="KYK54320.1"/>
    </source>
</evidence>
<keyword evidence="2" id="KW-0645">Protease</keyword>
<dbReference type="GO" id="GO:0070573">
    <property type="term" value="F:metallodipeptidase activity"/>
    <property type="evidence" value="ECO:0007669"/>
    <property type="project" value="InterPro"/>
</dbReference>
<evidence type="ECO:0000313" key="4">
    <source>
        <dbReference type="Proteomes" id="UP000076580"/>
    </source>
</evidence>
<dbReference type="RefSeq" id="XP_040653672.1">
    <property type="nucleotide sequence ID" value="XM_040803568.1"/>
</dbReference>
<keyword evidence="2" id="KW-0482">Metalloprotease</keyword>
<dbReference type="PANTHER" id="PTHR10443">
    <property type="entry name" value="MICROSOMAL DIPEPTIDASE"/>
    <property type="match status" value="1"/>
</dbReference>
<dbReference type="PANTHER" id="PTHR10443:SF12">
    <property type="entry name" value="DIPEPTIDASE"/>
    <property type="match status" value="1"/>
</dbReference>
<dbReference type="AlphaFoldDB" id="A0A151GB28"/>
<dbReference type="GO" id="GO:0006508">
    <property type="term" value="P:proteolysis"/>
    <property type="evidence" value="ECO:0007669"/>
    <property type="project" value="UniProtKB-KW"/>
</dbReference>
<sequence length="470" mass="51811">MMPVPNDIMSFLSSPHPASAGRGLDLRDSLKSDNPAYRKSRPRANVLVCILVALLVLLGLREPVSRHYRHVSDRICQRYMAVEKRARRILTHNPLIDGHVDLAIAIRGLYRNRIDSLEWLESFKNGTLAGHVDLARLRLGQSGGAFWSVFAPCPAKADDFSDENLAPSVQFTLDQIDVTNRVLQAFPRDFALRPDSECAMKAFKNGRLISPLGIEGLHQIGNSASNLRLFHGLGVRYATLTHNCHNLYADAALSERPLSKAKPHWGGVSPHGRKMIHEMNRLGMIVDLAHVSDDTMVDVLAGKDGWEGSKAPVIFSHSSAYSICPHPRNVKDHVLRLVKQRNSLVLVNVSPDFISCEDVNDPSGLPKRVEENATLEQVVKHITYIGNLIGFDHVGLGTDFDGIQLVPKGFEDVAKYPSLVAALLKAGVSDSDAAKVVGRNLLRIWKEVEDVSAQMRAAGAPVLEDEREVP</sequence>
<evidence type="ECO:0000256" key="1">
    <source>
        <dbReference type="ARBA" id="ARBA00022997"/>
    </source>
</evidence>
<reference evidence="3 4" key="1">
    <citation type="journal article" date="2016" name="Sci. Rep.">
        <title>Insights into Adaptations to a Near-Obligate Nematode Endoparasitic Lifestyle from the Finished Genome of Drechmeria coniospora.</title>
        <authorList>
            <person name="Zhang L."/>
            <person name="Zhou Z."/>
            <person name="Guo Q."/>
            <person name="Fokkens L."/>
            <person name="Miskei M."/>
            <person name="Pocsi I."/>
            <person name="Zhang W."/>
            <person name="Chen M."/>
            <person name="Wang L."/>
            <person name="Sun Y."/>
            <person name="Donzelli B.G."/>
            <person name="Gibson D.M."/>
            <person name="Nelson D.R."/>
            <person name="Luo J.G."/>
            <person name="Rep M."/>
            <person name="Liu H."/>
            <person name="Yang S."/>
            <person name="Wang J."/>
            <person name="Krasnoff S.B."/>
            <person name="Xu Y."/>
            <person name="Molnar I."/>
            <person name="Lin M."/>
        </authorList>
    </citation>
    <scope>NUCLEOTIDE SEQUENCE [LARGE SCALE GENOMIC DNA]</scope>
    <source>
        <strain evidence="3 4">ARSEF 6962</strain>
    </source>
</reference>
<comment type="similarity">
    <text evidence="2">Belongs to the metallo-dependent hydrolases superfamily. Peptidase M19 family.</text>
</comment>